<keyword evidence="1" id="KW-0862">Zinc</keyword>
<dbReference type="GO" id="GO:0008270">
    <property type="term" value="F:zinc ion binding"/>
    <property type="evidence" value="ECO:0007669"/>
    <property type="project" value="UniProtKB-KW"/>
</dbReference>
<name>A0AA88S1C3_9ASTE</name>
<gene>
    <name evidence="4" type="ORF">RJ640_001500</name>
</gene>
<keyword evidence="1" id="KW-0863">Zinc-finger</keyword>
<organism evidence="4 5">
    <name type="scientific">Escallonia rubra</name>
    <dbReference type="NCBI Taxonomy" id="112253"/>
    <lineage>
        <taxon>Eukaryota</taxon>
        <taxon>Viridiplantae</taxon>
        <taxon>Streptophyta</taxon>
        <taxon>Embryophyta</taxon>
        <taxon>Tracheophyta</taxon>
        <taxon>Spermatophyta</taxon>
        <taxon>Magnoliopsida</taxon>
        <taxon>eudicotyledons</taxon>
        <taxon>Gunneridae</taxon>
        <taxon>Pentapetalae</taxon>
        <taxon>asterids</taxon>
        <taxon>campanulids</taxon>
        <taxon>Escalloniales</taxon>
        <taxon>Escalloniaceae</taxon>
        <taxon>Escallonia</taxon>
    </lineage>
</organism>
<dbReference type="SMART" id="SM00343">
    <property type="entry name" value="ZnF_C2HC"/>
    <property type="match status" value="1"/>
</dbReference>
<evidence type="ECO:0000259" key="3">
    <source>
        <dbReference type="PROSITE" id="PS50158"/>
    </source>
</evidence>
<keyword evidence="1" id="KW-0479">Metal-binding</keyword>
<evidence type="ECO:0000313" key="4">
    <source>
        <dbReference type="EMBL" id="KAK2994313.1"/>
    </source>
</evidence>
<evidence type="ECO:0000256" key="2">
    <source>
        <dbReference type="SAM" id="MobiDB-lite"/>
    </source>
</evidence>
<proteinExistence type="predicted"/>
<dbReference type="PANTHER" id="PTHR35317">
    <property type="entry name" value="OS04G0629600 PROTEIN"/>
    <property type="match status" value="1"/>
</dbReference>
<sequence>MIMKGSITTAICGAIPDSDNAKIYLARIEEQFQGSSKAHVTTLITKMVTLKYSGSNGVCEHILRMNDMASQLKGLDMEISEGFLVHFIMTSLPAQFGCFKINYNTQKEKWKMSELIFMRAQEEERLKYEQHDGATDWNVKENLDACYECGRTGHIKKYCPQLRNKTAGSNSRDFKEKKFKSRKALLTWDDSDESDKEGSEDEDVAQLCFMANDDDPKKFSFLLTIHTFDPTDFTSSTFSISSSLAFDPEDRVITNSGALKILPPEVGFERAGSNGMLAAAPITFTSFVGRWALIESNRGAGLGSAGLGAGSTVGKTTRPKLESPMPSFGANIFFRSSSRPSWGDDGPKGSRGGSSPSKEAGIFNQINYCKGRYKVCWGQEEDNFVLVRSQHGHGQSVALKP</sequence>
<dbReference type="SUPFAM" id="SSF57756">
    <property type="entry name" value="Retrovirus zinc finger-like domains"/>
    <property type="match status" value="1"/>
</dbReference>
<dbReference type="EMBL" id="JAVXUO010000214">
    <property type="protein sequence ID" value="KAK2994313.1"/>
    <property type="molecule type" value="Genomic_DNA"/>
</dbReference>
<feature type="region of interest" description="Disordered" evidence="2">
    <location>
        <begin position="337"/>
        <end position="358"/>
    </location>
</feature>
<dbReference type="InterPro" id="IPR036875">
    <property type="entry name" value="Znf_CCHC_sf"/>
</dbReference>
<dbReference type="InterPro" id="IPR001878">
    <property type="entry name" value="Znf_CCHC"/>
</dbReference>
<dbReference type="Pfam" id="PF14223">
    <property type="entry name" value="Retrotran_gag_2"/>
    <property type="match status" value="1"/>
</dbReference>
<comment type="caution">
    <text evidence="4">The sequence shown here is derived from an EMBL/GenBank/DDBJ whole genome shotgun (WGS) entry which is preliminary data.</text>
</comment>
<dbReference type="Proteomes" id="UP001187471">
    <property type="component" value="Unassembled WGS sequence"/>
</dbReference>
<dbReference type="PANTHER" id="PTHR35317:SF23">
    <property type="entry name" value="OS04G0629600 PROTEIN"/>
    <property type="match status" value="1"/>
</dbReference>
<evidence type="ECO:0000313" key="5">
    <source>
        <dbReference type="Proteomes" id="UP001187471"/>
    </source>
</evidence>
<dbReference type="AlphaFoldDB" id="A0AA88S1C3"/>
<accession>A0AA88S1C3</accession>
<protein>
    <recommendedName>
        <fullName evidence="3">CCHC-type domain-containing protein</fullName>
    </recommendedName>
</protein>
<dbReference type="GO" id="GO:0003676">
    <property type="term" value="F:nucleic acid binding"/>
    <property type="evidence" value="ECO:0007669"/>
    <property type="project" value="InterPro"/>
</dbReference>
<dbReference type="Gene3D" id="4.10.60.10">
    <property type="entry name" value="Zinc finger, CCHC-type"/>
    <property type="match status" value="1"/>
</dbReference>
<keyword evidence="5" id="KW-1185">Reference proteome</keyword>
<reference evidence="4" key="1">
    <citation type="submission" date="2022-12" db="EMBL/GenBank/DDBJ databases">
        <title>Draft genome assemblies for two species of Escallonia (Escalloniales).</title>
        <authorList>
            <person name="Chanderbali A."/>
            <person name="Dervinis C."/>
            <person name="Anghel I."/>
            <person name="Soltis D."/>
            <person name="Soltis P."/>
            <person name="Zapata F."/>
        </authorList>
    </citation>
    <scope>NUCLEOTIDE SEQUENCE</scope>
    <source>
        <strain evidence="4">UCBG92.1500</strain>
        <tissue evidence="4">Leaf</tissue>
    </source>
</reference>
<feature type="domain" description="CCHC-type" evidence="3">
    <location>
        <begin position="146"/>
        <end position="161"/>
    </location>
</feature>
<dbReference type="PROSITE" id="PS50158">
    <property type="entry name" value="ZF_CCHC"/>
    <property type="match status" value="1"/>
</dbReference>
<evidence type="ECO:0000256" key="1">
    <source>
        <dbReference type="PROSITE-ProRule" id="PRU00047"/>
    </source>
</evidence>